<name>A0AAV7SIR4_PLEWA</name>
<comment type="caution">
    <text evidence="1">The sequence shown here is derived from an EMBL/GenBank/DDBJ whole genome shotgun (WGS) entry which is preliminary data.</text>
</comment>
<keyword evidence="2" id="KW-1185">Reference proteome</keyword>
<sequence length="212" mass="23416">MAGTGCLRTGAGTGKSQDSIIQDSQKLDAVLAAVERIGDSLERACTSLEAKIDKVESDLVLLHADHRKLADKTSELEAKVNELTPATDKLKTGMEDIQATVTELEHRVEDTEGRSRRNNIRVVNLPEGAKGRDPVAYSETWLRGLVPGGELTVPIEFRWRGTIPRALRFPATGDCEAALVFLSILSVIRYSRIKWFMLELLLHGFDLPPCSY</sequence>
<dbReference type="EMBL" id="JANPWB010000008">
    <property type="protein sequence ID" value="KAJ1163916.1"/>
    <property type="molecule type" value="Genomic_DNA"/>
</dbReference>
<gene>
    <name evidence="1" type="ORF">NDU88_004368</name>
</gene>
<organism evidence="1 2">
    <name type="scientific">Pleurodeles waltl</name>
    <name type="common">Iberian ribbed newt</name>
    <dbReference type="NCBI Taxonomy" id="8319"/>
    <lineage>
        <taxon>Eukaryota</taxon>
        <taxon>Metazoa</taxon>
        <taxon>Chordata</taxon>
        <taxon>Craniata</taxon>
        <taxon>Vertebrata</taxon>
        <taxon>Euteleostomi</taxon>
        <taxon>Amphibia</taxon>
        <taxon>Batrachia</taxon>
        <taxon>Caudata</taxon>
        <taxon>Salamandroidea</taxon>
        <taxon>Salamandridae</taxon>
        <taxon>Pleurodelinae</taxon>
        <taxon>Pleurodeles</taxon>
    </lineage>
</organism>
<evidence type="ECO:0000313" key="1">
    <source>
        <dbReference type="EMBL" id="KAJ1163916.1"/>
    </source>
</evidence>
<dbReference type="AlphaFoldDB" id="A0AAV7SIR4"/>
<dbReference type="Proteomes" id="UP001066276">
    <property type="component" value="Chromosome 4_2"/>
</dbReference>
<proteinExistence type="predicted"/>
<protein>
    <submittedName>
        <fullName evidence="1">Uncharacterized protein</fullName>
    </submittedName>
</protein>
<accession>A0AAV7SIR4</accession>
<evidence type="ECO:0000313" key="2">
    <source>
        <dbReference type="Proteomes" id="UP001066276"/>
    </source>
</evidence>
<dbReference type="Gene3D" id="1.20.5.170">
    <property type="match status" value="1"/>
</dbReference>
<dbReference type="SUPFAM" id="SSF57997">
    <property type="entry name" value="Tropomyosin"/>
    <property type="match status" value="1"/>
</dbReference>
<reference evidence="1" key="1">
    <citation type="journal article" date="2022" name="bioRxiv">
        <title>Sequencing and chromosome-scale assembly of the giantPleurodeles waltlgenome.</title>
        <authorList>
            <person name="Brown T."/>
            <person name="Elewa A."/>
            <person name="Iarovenko S."/>
            <person name="Subramanian E."/>
            <person name="Araus A.J."/>
            <person name="Petzold A."/>
            <person name="Susuki M."/>
            <person name="Suzuki K.-i.T."/>
            <person name="Hayashi T."/>
            <person name="Toyoda A."/>
            <person name="Oliveira C."/>
            <person name="Osipova E."/>
            <person name="Leigh N.D."/>
            <person name="Simon A."/>
            <person name="Yun M.H."/>
        </authorList>
    </citation>
    <scope>NUCLEOTIDE SEQUENCE</scope>
    <source>
        <strain evidence="1">20211129_DDA</strain>
        <tissue evidence="1">Liver</tissue>
    </source>
</reference>